<dbReference type="PANTHER" id="PTHR46434">
    <property type="entry name" value="GENETIC INTERACTOR OF PROHIBITINS 3, MITOCHONDRIAL"/>
    <property type="match status" value="1"/>
</dbReference>
<dbReference type="PANTHER" id="PTHR46434:SF1">
    <property type="entry name" value="GENETIC INTERACTOR OF PROHIBITINS 3, MITOCHONDRIAL"/>
    <property type="match status" value="1"/>
</dbReference>
<dbReference type="OrthoDB" id="1696305at2759"/>
<dbReference type="EMBL" id="CM003100">
    <property type="protein sequence ID" value="KUI67129.1"/>
    <property type="molecule type" value="Genomic_DNA"/>
</dbReference>
<dbReference type="Gene3D" id="3.40.50.300">
    <property type="entry name" value="P-loop containing nucleotide triphosphate hydrolases"/>
    <property type="match status" value="1"/>
</dbReference>
<evidence type="ECO:0000256" key="1">
    <source>
        <dbReference type="SAM" id="MobiDB-lite"/>
    </source>
</evidence>
<proteinExistence type="predicted"/>
<dbReference type="Proteomes" id="UP000078559">
    <property type="component" value="Chromosome 3"/>
</dbReference>
<protein>
    <submittedName>
        <fullName evidence="2">Genetic interactor of prohibitins 3, mitochondrial</fullName>
    </submittedName>
</protein>
<name>A0A194VSF3_CYTMA</name>
<evidence type="ECO:0000313" key="2">
    <source>
        <dbReference type="EMBL" id="KUI67129.1"/>
    </source>
</evidence>
<accession>A0A194VSF3</accession>
<keyword evidence="3" id="KW-1185">Reference proteome</keyword>
<sequence>MKPGRKQISCSRLLRNVLNIDHGSSVASNLPLYLCPAAARACSSVSRPSRYANALAPNHRILSIRQTRTLHAEAAEPTETTETTVAAEAAEAAEAVEAAQPAEIAEPIEITETSGIIGIAETTEQAVAQEFVSVQPTPTRKLPVQCAGCGALSQTAVPDEPGHFDLDRKAVRLYLGLLKEEPRRRTDSDVLQDALRNRGDILEGMGINPEAFLPERPTDGEPQEPDVPLCDRCHNLIHHHIGNPIYHPTIEAIRETIEESPYKYNHVYHVLDAADFPMSLLPRVHQLLDLMPLRTKNRRSMSGKFFKGKKTEMSFIITRSDLLAPKKEQVDRMMATLVEILRHALPRDSRHVRLGNVRCVSAKRSWWTSELKEDIWRRGGAGWMVGKVNVGKSQLFNAVFPKGRMDWRESKHDISVAVQPQDQRTPTKPTVSGVDGPRDLAEAVLPEIDGLDEDSLLPPPQKETNYPQMPVVSALPGTTASPIRVPFGGGKGELIDLPGLARSDLESYVREEHRQSLIMKARMAPEQQVIKPGQSLVIGGLIRITPQTPDLIFLAYAFTPINPHLTATDKATEIQNQTTGINIENIAIPGIGKTIKHAGSFPLRWDVTKRRAGPITRKDAVGIKVDRLPYRVLSLDLLIEGCGWVEITAQVRTKHLFATAAAASKPKPSRKSNAYGEEILQELDLSEPEPERNNARDSWNEEAEPNWPVVDVYSPEGRFVGCRPPLNAWLYNKVRKTPETSKKRPRKSMTGAKQRGKGMRRG</sequence>
<reference evidence="2" key="1">
    <citation type="submission" date="2014-12" db="EMBL/GenBank/DDBJ databases">
        <title>Genome Sequence of Valsa Canker Pathogens Uncovers a Specific Adaption of Colonization on Woody Bark.</title>
        <authorList>
            <person name="Yin Z."/>
            <person name="Liu H."/>
            <person name="Gao X."/>
            <person name="Li Z."/>
            <person name="Song N."/>
            <person name="Ke X."/>
            <person name="Dai Q."/>
            <person name="Wu Y."/>
            <person name="Sun Y."/>
            <person name="Xu J.-R."/>
            <person name="Kang Z.K."/>
            <person name="Wang L."/>
            <person name="Huang L."/>
        </authorList>
    </citation>
    <scope>NUCLEOTIDE SEQUENCE [LARGE SCALE GENOMIC DNA]</scope>
    <source>
        <strain evidence="2">03-8</strain>
    </source>
</reference>
<dbReference type="SUPFAM" id="SSF52540">
    <property type="entry name" value="P-loop containing nucleoside triphosphate hydrolases"/>
    <property type="match status" value="1"/>
</dbReference>
<dbReference type="InterPro" id="IPR027417">
    <property type="entry name" value="P-loop_NTPase"/>
</dbReference>
<organism evidence="2 3">
    <name type="scientific">Cytospora mali</name>
    <name type="common">Apple Valsa canker fungus</name>
    <name type="synonym">Valsa mali</name>
    <dbReference type="NCBI Taxonomy" id="578113"/>
    <lineage>
        <taxon>Eukaryota</taxon>
        <taxon>Fungi</taxon>
        <taxon>Dikarya</taxon>
        <taxon>Ascomycota</taxon>
        <taxon>Pezizomycotina</taxon>
        <taxon>Sordariomycetes</taxon>
        <taxon>Sordariomycetidae</taxon>
        <taxon>Diaporthales</taxon>
        <taxon>Cytosporaceae</taxon>
        <taxon>Cytospora</taxon>
    </lineage>
</organism>
<feature type="compositionally biased region" description="Basic and acidic residues" evidence="1">
    <location>
        <begin position="689"/>
        <end position="699"/>
    </location>
</feature>
<evidence type="ECO:0000313" key="3">
    <source>
        <dbReference type="Proteomes" id="UP000078559"/>
    </source>
</evidence>
<gene>
    <name evidence="2" type="ORF">VM1G_03219</name>
</gene>
<dbReference type="GO" id="GO:0005739">
    <property type="term" value="C:mitochondrion"/>
    <property type="evidence" value="ECO:0007669"/>
    <property type="project" value="TreeGrafter"/>
</dbReference>
<feature type="region of interest" description="Disordered" evidence="1">
    <location>
        <begin position="733"/>
        <end position="762"/>
    </location>
</feature>
<dbReference type="SMR" id="A0A194VSF3"/>
<dbReference type="AlphaFoldDB" id="A0A194VSF3"/>
<dbReference type="InterPro" id="IPR050896">
    <property type="entry name" value="Mito_lipid_metab_GTPase"/>
</dbReference>
<feature type="region of interest" description="Disordered" evidence="1">
    <location>
        <begin position="681"/>
        <end position="701"/>
    </location>
</feature>